<dbReference type="SUPFAM" id="SSF52047">
    <property type="entry name" value="RNI-like"/>
    <property type="match status" value="1"/>
</dbReference>
<comment type="caution">
    <text evidence="1">The sequence shown here is derived from an EMBL/GenBank/DDBJ whole genome shotgun (WGS) entry which is preliminary data.</text>
</comment>
<reference evidence="2" key="1">
    <citation type="submission" date="2024-06" db="EMBL/GenBank/DDBJ databases">
        <title>Multi-omics analyses provide insights into the biosynthesis of the anticancer antibiotic pleurotin in Hohenbuehelia grisea.</title>
        <authorList>
            <person name="Weaver J.A."/>
            <person name="Alberti F."/>
        </authorList>
    </citation>
    <scope>NUCLEOTIDE SEQUENCE [LARGE SCALE GENOMIC DNA]</scope>
    <source>
        <strain evidence="2">T-177</strain>
    </source>
</reference>
<dbReference type="EMBL" id="JASNQZ010000015">
    <property type="protein sequence ID" value="KAL0947423.1"/>
    <property type="molecule type" value="Genomic_DNA"/>
</dbReference>
<dbReference type="InterPro" id="IPR036047">
    <property type="entry name" value="F-box-like_dom_sf"/>
</dbReference>
<dbReference type="Gene3D" id="3.80.10.10">
    <property type="entry name" value="Ribonuclease Inhibitor"/>
    <property type="match status" value="1"/>
</dbReference>
<dbReference type="Proteomes" id="UP001556367">
    <property type="component" value="Unassembled WGS sequence"/>
</dbReference>
<sequence length="511" mass="57335">MNIKPPAVSEASFHVNGELADLEARSPILDNSLAATGGLVCGTRLQRGSVCHQVDVHDVHDRRSNPINNIPVEVMQEIFTRCLPSDRYIKPNAYDTPMALMQVSSAWRNVAISTSKLWSSLYIMVSNDNHVKSAQLMRVWLERSKQRPISLFLCASNASLANLSEVYAMVVSNIHRMKHLRLSLPFFDRTPLIKLLNSGAPFLEELEVRLSRNVRQRRNHFHPAGERIPEFTLTASSAPRLRSLIWQNNTQSFLTPCRFDFSTITELTMHDTLSSEQCVAILKGCPALRTCRLSCYSMPGDLLPTEQPIVHSALKHLSITMSTEGGPLFNRLTLPALEILRLTDVISAIDDEFDFQLWNQATFIDFLRCSRCALTELQLSNVLSSEDELIEVLDLISPSLEVLHLADVRGITSIMDRALELLTVRQAPDGSVTCLCPRLDTIRFGPCLASTDGMLADMVESRWKASEATRGSGSLAIARPRYINPRLDVDHIQDMRRLSALREEGLDMPLY</sequence>
<evidence type="ECO:0000313" key="2">
    <source>
        <dbReference type="Proteomes" id="UP001556367"/>
    </source>
</evidence>
<evidence type="ECO:0000313" key="1">
    <source>
        <dbReference type="EMBL" id="KAL0947423.1"/>
    </source>
</evidence>
<accession>A0ABR3IVV4</accession>
<dbReference type="InterPro" id="IPR032675">
    <property type="entry name" value="LRR_dom_sf"/>
</dbReference>
<keyword evidence="2" id="KW-1185">Reference proteome</keyword>
<organism evidence="1 2">
    <name type="scientific">Hohenbuehelia grisea</name>
    <dbReference type="NCBI Taxonomy" id="104357"/>
    <lineage>
        <taxon>Eukaryota</taxon>
        <taxon>Fungi</taxon>
        <taxon>Dikarya</taxon>
        <taxon>Basidiomycota</taxon>
        <taxon>Agaricomycotina</taxon>
        <taxon>Agaricomycetes</taxon>
        <taxon>Agaricomycetidae</taxon>
        <taxon>Agaricales</taxon>
        <taxon>Pleurotineae</taxon>
        <taxon>Pleurotaceae</taxon>
        <taxon>Hohenbuehelia</taxon>
    </lineage>
</organism>
<dbReference type="SUPFAM" id="SSF81383">
    <property type="entry name" value="F-box domain"/>
    <property type="match status" value="1"/>
</dbReference>
<evidence type="ECO:0008006" key="3">
    <source>
        <dbReference type="Google" id="ProtNLM"/>
    </source>
</evidence>
<proteinExistence type="predicted"/>
<name>A0ABR3IVV4_9AGAR</name>
<gene>
    <name evidence="1" type="ORF">HGRIS_013535</name>
</gene>
<protein>
    <recommendedName>
        <fullName evidence="3">F-box domain-containing protein</fullName>
    </recommendedName>
</protein>